<sequence length="113" mass="12730">MIPYLGVLLTFYFHLTNGFQCAPPLIEGFSPKYCYQIVKEQQVSWFAADYGCRQLGGSLATIDSAVLNALLVGAADEVFPQGTTFWIGYTNVYYPPQWLWNDGQNSSYNNWAP</sequence>
<proteinExistence type="predicted"/>
<evidence type="ECO:0000313" key="3">
    <source>
        <dbReference type="Proteomes" id="UP000887540"/>
    </source>
</evidence>
<dbReference type="InterPro" id="IPR016186">
    <property type="entry name" value="C-type_lectin-like/link_sf"/>
</dbReference>
<evidence type="ECO:0000313" key="4">
    <source>
        <dbReference type="WBParaSite" id="ACRNAN_scaffold17715.g16469.t1"/>
    </source>
</evidence>
<dbReference type="PROSITE" id="PS50041">
    <property type="entry name" value="C_TYPE_LECTIN_2"/>
    <property type="match status" value="1"/>
</dbReference>
<accession>A0A914D4M3</accession>
<name>A0A914D4M3_9BILA</name>
<dbReference type="WBParaSite" id="ACRNAN_scaffold17715.g16469.t1">
    <property type="protein sequence ID" value="ACRNAN_scaffold17715.g16469.t1"/>
    <property type="gene ID" value="ACRNAN_scaffold17715.g16469"/>
</dbReference>
<evidence type="ECO:0000256" key="1">
    <source>
        <dbReference type="SAM" id="SignalP"/>
    </source>
</evidence>
<feature type="chain" id="PRO_5037734709" evidence="1">
    <location>
        <begin position="19"/>
        <end position="113"/>
    </location>
</feature>
<dbReference type="PANTHER" id="PTHR22803">
    <property type="entry name" value="MANNOSE, PHOSPHOLIPASE, LECTIN RECEPTOR RELATED"/>
    <property type="match status" value="1"/>
</dbReference>
<dbReference type="InterPro" id="IPR001304">
    <property type="entry name" value="C-type_lectin-like"/>
</dbReference>
<dbReference type="CDD" id="cd00037">
    <property type="entry name" value="CLECT"/>
    <property type="match status" value="1"/>
</dbReference>
<dbReference type="Pfam" id="PF00059">
    <property type="entry name" value="Lectin_C"/>
    <property type="match status" value="1"/>
</dbReference>
<feature type="domain" description="C-type lectin" evidence="2">
    <location>
        <begin position="30"/>
        <end position="113"/>
    </location>
</feature>
<keyword evidence="1" id="KW-0732">Signal</keyword>
<dbReference type="AlphaFoldDB" id="A0A914D4M3"/>
<dbReference type="InterPro" id="IPR050111">
    <property type="entry name" value="C-type_lectin/snaclec_domain"/>
</dbReference>
<reference evidence="4" key="1">
    <citation type="submission" date="2022-11" db="UniProtKB">
        <authorList>
            <consortium name="WormBaseParasite"/>
        </authorList>
    </citation>
    <scope>IDENTIFICATION</scope>
</reference>
<protein>
    <submittedName>
        <fullName evidence="4">C-type lectin domain-containing protein</fullName>
    </submittedName>
</protein>
<dbReference type="InterPro" id="IPR016187">
    <property type="entry name" value="CTDL_fold"/>
</dbReference>
<dbReference type="Gene3D" id="3.10.100.10">
    <property type="entry name" value="Mannose-Binding Protein A, subunit A"/>
    <property type="match status" value="1"/>
</dbReference>
<feature type="signal peptide" evidence="1">
    <location>
        <begin position="1"/>
        <end position="18"/>
    </location>
</feature>
<keyword evidence="3" id="KW-1185">Reference proteome</keyword>
<evidence type="ECO:0000259" key="2">
    <source>
        <dbReference type="PROSITE" id="PS50041"/>
    </source>
</evidence>
<organism evidence="3 4">
    <name type="scientific">Acrobeloides nanus</name>
    <dbReference type="NCBI Taxonomy" id="290746"/>
    <lineage>
        <taxon>Eukaryota</taxon>
        <taxon>Metazoa</taxon>
        <taxon>Ecdysozoa</taxon>
        <taxon>Nematoda</taxon>
        <taxon>Chromadorea</taxon>
        <taxon>Rhabditida</taxon>
        <taxon>Tylenchina</taxon>
        <taxon>Cephalobomorpha</taxon>
        <taxon>Cephaloboidea</taxon>
        <taxon>Cephalobidae</taxon>
        <taxon>Acrobeloides</taxon>
    </lineage>
</organism>
<dbReference type="SUPFAM" id="SSF56436">
    <property type="entry name" value="C-type lectin-like"/>
    <property type="match status" value="1"/>
</dbReference>
<dbReference type="Proteomes" id="UP000887540">
    <property type="component" value="Unplaced"/>
</dbReference>